<evidence type="ECO:0000313" key="2">
    <source>
        <dbReference type="EMBL" id="QIB75207.1"/>
    </source>
</evidence>
<gene>
    <name evidence="2" type="ORF">G3I44_13495</name>
</gene>
<feature type="coiled-coil region" evidence="1">
    <location>
        <begin position="58"/>
        <end position="85"/>
    </location>
</feature>
<keyword evidence="1" id="KW-0175">Coiled coil</keyword>
<reference evidence="2 3" key="1">
    <citation type="submission" date="2020-02" db="EMBL/GenBank/DDBJ databases">
        <title>Whole genome sequence of Halogeometricum borinquense strain wsp4.</title>
        <authorList>
            <person name="Verma D.K."/>
            <person name="Gopal K."/>
            <person name="Prasad E.S."/>
        </authorList>
    </citation>
    <scope>NUCLEOTIDE SEQUENCE [LARGE SCALE GENOMIC DNA]</scope>
    <source>
        <strain evidence="3">wsp4</strain>
    </source>
</reference>
<dbReference type="AlphaFoldDB" id="A0A6C0UJ16"/>
<dbReference type="EMBL" id="CP048739">
    <property type="protein sequence ID" value="QIB75207.1"/>
    <property type="molecule type" value="Genomic_DNA"/>
</dbReference>
<dbReference type="RefSeq" id="WP_163486998.1">
    <property type="nucleotide sequence ID" value="NZ_CP048739.1"/>
</dbReference>
<sequence length="147" mass="16659">MADKQLVQLKVASDRLDAWDAWVEESNKVDTRSRLIRAAVEEYIQEGEETEGFSDDAVARVLGRIEDLEKELDAHDDRLMAHRSYSVDSDEMESILERLVVTRAAGAVENRIDELLTDEDYIDREELIEEIVEGVAEEVSGGGERGY</sequence>
<evidence type="ECO:0000256" key="1">
    <source>
        <dbReference type="SAM" id="Coils"/>
    </source>
</evidence>
<proteinExistence type="predicted"/>
<organism evidence="2 3">
    <name type="scientific">Halogeometricum borinquense</name>
    <dbReference type="NCBI Taxonomy" id="60847"/>
    <lineage>
        <taxon>Archaea</taxon>
        <taxon>Methanobacteriati</taxon>
        <taxon>Methanobacteriota</taxon>
        <taxon>Stenosarchaea group</taxon>
        <taxon>Halobacteria</taxon>
        <taxon>Halobacteriales</taxon>
        <taxon>Haloferacaceae</taxon>
        <taxon>Halogeometricum</taxon>
    </lineage>
</organism>
<name>A0A6C0UJ16_9EURY</name>
<dbReference type="Proteomes" id="UP000465846">
    <property type="component" value="Chromosome"/>
</dbReference>
<evidence type="ECO:0008006" key="4">
    <source>
        <dbReference type="Google" id="ProtNLM"/>
    </source>
</evidence>
<accession>A0A6C0UJ16</accession>
<dbReference type="GeneID" id="44080434"/>
<protein>
    <recommendedName>
        <fullName evidence="4">Ribbon-helix-helix protein, CopG family</fullName>
    </recommendedName>
</protein>
<evidence type="ECO:0000313" key="3">
    <source>
        <dbReference type="Proteomes" id="UP000465846"/>
    </source>
</evidence>